<dbReference type="eggNOG" id="ENOG502S46I">
    <property type="taxonomic scope" value="Eukaryota"/>
</dbReference>
<accession>E3QDN0</accession>
<evidence type="ECO:0000313" key="2">
    <source>
        <dbReference type="EMBL" id="EFQ28968.1"/>
    </source>
</evidence>
<dbReference type="EMBL" id="GG697343">
    <property type="protein sequence ID" value="EFQ28968.1"/>
    <property type="molecule type" value="Genomic_DNA"/>
</dbReference>
<dbReference type="RefSeq" id="XP_008092988.1">
    <property type="nucleotide sequence ID" value="XM_008094797.1"/>
</dbReference>
<dbReference type="PANTHER" id="PTHR43130">
    <property type="entry name" value="ARAC-FAMILY TRANSCRIPTIONAL REGULATOR"/>
    <property type="match status" value="1"/>
</dbReference>
<dbReference type="HOGENOM" id="CLU_000445_44_8_1"/>
<dbReference type="STRING" id="645133.E3QDN0"/>
<evidence type="ECO:0000259" key="1">
    <source>
        <dbReference type="Pfam" id="PF01965"/>
    </source>
</evidence>
<reference evidence="3" key="1">
    <citation type="journal article" date="2012" name="Nat. Genet.">
        <title>Lifestyle transitions in plant pathogenic Colletotrichum fungi deciphered by genome and transcriptome analyses.</title>
        <authorList>
            <person name="O'Connell R.J."/>
            <person name="Thon M.R."/>
            <person name="Hacquard S."/>
            <person name="Amyotte S.G."/>
            <person name="Kleemann J."/>
            <person name="Torres M.F."/>
            <person name="Damm U."/>
            <person name="Buiate E.A."/>
            <person name="Epstein L."/>
            <person name="Alkan N."/>
            <person name="Altmueller J."/>
            <person name="Alvarado-Balderrama L."/>
            <person name="Bauser C.A."/>
            <person name="Becker C."/>
            <person name="Birren B.W."/>
            <person name="Chen Z."/>
            <person name="Choi J."/>
            <person name="Crouch J.A."/>
            <person name="Duvick J.P."/>
            <person name="Farman M.A."/>
            <person name="Gan P."/>
            <person name="Heiman D."/>
            <person name="Henrissat B."/>
            <person name="Howard R.J."/>
            <person name="Kabbage M."/>
            <person name="Koch C."/>
            <person name="Kracher B."/>
            <person name="Kubo Y."/>
            <person name="Law A.D."/>
            <person name="Lebrun M.-H."/>
            <person name="Lee Y.-H."/>
            <person name="Miyara I."/>
            <person name="Moore N."/>
            <person name="Neumann U."/>
            <person name="Nordstroem K."/>
            <person name="Panaccione D.G."/>
            <person name="Panstruga R."/>
            <person name="Place M."/>
            <person name="Proctor R.H."/>
            <person name="Prusky D."/>
            <person name="Rech G."/>
            <person name="Reinhardt R."/>
            <person name="Rollins J.A."/>
            <person name="Rounsley S."/>
            <person name="Schardl C.L."/>
            <person name="Schwartz D.C."/>
            <person name="Shenoy N."/>
            <person name="Shirasu K."/>
            <person name="Sikhakolli U.R."/>
            <person name="Stueber K."/>
            <person name="Sukno S.A."/>
            <person name="Sweigard J.A."/>
            <person name="Takano Y."/>
            <person name="Takahara H."/>
            <person name="Trail F."/>
            <person name="van der Does H.C."/>
            <person name="Voll L.M."/>
            <person name="Will I."/>
            <person name="Young S."/>
            <person name="Zeng Q."/>
            <person name="Zhang J."/>
            <person name="Zhou S."/>
            <person name="Dickman M.B."/>
            <person name="Schulze-Lefert P."/>
            <person name="Ver Loren van Themaat E."/>
            <person name="Ma L.-J."/>
            <person name="Vaillancourt L.J."/>
        </authorList>
    </citation>
    <scope>NUCLEOTIDE SEQUENCE [LARGE SCALE GENOMIC DNA]</scope>
    <source>
        <strain evidence="3">M1.001 / M2 / FGSC 10212</strain>
    </source>
</reference>
<name>E3QDN0_COLGM</name>
<dbReference type="PANTHER" id="PTHR43130:SF15">
    <property type="entry name" value="THIJ_PFPI FAMILY PROTEIN (AFU_ORTHOLOGUE AFUA_5G14240)"/>
    <property type="match status" value="1"/>
</dbReference>
<dbReference type="GeneID" id="24409477"/>
<protein>
    <submittedName>
        <fullName evidence="2">DJ-1/PfpI family protein</fullName>
    </submittedName>
</protein>
<dbReference type="Gene3D" id="3.40.50.880">
    <property type="match status" value="1"/>
</dbReference>
<gene>
    <name evidence="2" type="ORF">GLRG_04112</name>
</gene>
<sequence length="229" mass="25028">MAQECDRVAGGKPLNFGVVLFPAFQALDVFGPLDALNLLSRSYHMNLYTIADTLDPVSTKQDTTHQPSTTDSDFGQRIVPTHTFKTAPPLDVLIVPGGQGTRYPSVSTAIDFVRQRSDSLQYLLTVCTGSGVAARAGVLDGRRATTNKLSWKETIALRPEVEWVHKARWVRDGHIWTSSGISAGIDLTFAWIGAVYGKDVAKNIADRMEYTPVEDPSCDPFAGLWGSKE</sequence>
<feature type="domain" description="DJ-1/PfpI" evidence="1">
    <location>
        <begin position="18"/>
        <end position="190"/>
    </location>
</feature>
<dbReference type="InterPro" id="IPR002818">
    <property type="entry name" value="DJ-1/PfpI"/>
</dbReference>
<dbReference type="CDD" id="cd03139">
    <property type="entry name" value="GATase1_PfpI_2"/>
    <property type="match status" value="1"/>
</dbReference>
<dbReference type="Proteomes" id="UP000008782">
    <property type="component" value="Unassembled WGS sequence"/>
</dbReference>
<evidence type="ECO:0000313" key="3">
    <source>
        <dbReference type="Proteomes" id="UP000008782"/>
    </source>
</evidence>
<dbReference type="InterPro" id="IPR029062">
    <property type="entry name" value="Class_I_gatase-like"/>
</dbReference>
<dbReference type="OrthoDB" id="543156at2759"/>
<proteinExistence type="predicted"/>
<organism evidence="3">
    <name type="scientific">Colletotrichum graminicola (strain M1.001 / M2 / FGSC 10212)</name>
    <name type="common">Maize anthracnose fungus</name>
    <name type="synonym">Glomerella graminicola</name>
    <dbReference type="NCBI Taxonomy" id="645133"/>
    <lineage>
        <taxon>Eukaryota</taxon>
        <taxon>Fungi</taxon>
        <taxon>Dikarya</taxon>
        <taxon>Ascomycota</taxon>
        <taxon>Pezizomycotina</taxon>
        <taxon>Sordariomycetes</taxon>
        <taxon>Hypocreomycetidae</taxon>
        <taxon>Glomerellales</taxon>
        <taxon>Glomerellaceae</taxon>
        <taxon>Colletotrichum</taxon>
        <taxon>Colletotrichum graminicola species complex</taxon>
    </lineage>
</organism>
<dbReference type="VEuPathDB" id="FungiDB:GLRG_04112"/>
<dbReference type="SUPFAM" id="SSF52317">
    <property type="entry name" value="Class I glutamine amidotransferase-like"/>
    <property type="match status" value="1"/>
</dbReference>
<dbReference type="Pfam" id="PF01965">
    <property type="entry name" value="DJ-1_PfpI"/>
    <property type="match status" value="1"/>
</dbReference>
<keyword evidence="3" id="KW-1185">Reference proteome</keyword>
<dbReference type="AlphaFoldDB" id="E3QDN0"/>
<dbReference type="InterPro" id="IPR052158">
    <property type="entry name" value="INH-QAR"/>
</dbReference>